<sequence length="79" mass="8155">MPEVNAMTIADRLALLTAEHAGLLAAARAAVAGAQLGEADPLIYLRHELDRHGQLPPVGAVPMALLSSPGLIAEGRRPA</sequence>
<accession>A0A7C9JBK4</accession>
<dbReference type="EMBL" id="WXEW01000003">
    <property type="protein sequence ID" value="NAS22504.1"/>
    <property type="molecule type" value="Genomic_DNA"/>
</dbReference>
<evidence type="ECO:0000313" key="2">
    <source>
        <dbReference type="Proteomes" id="UP000479526"/>
    </source>
</evidence>
<dbReference type="AlphaFoldDB" id="A0A7C9JBK4"/>
<protein>
    <recommendedName>
        <fullName evidence="3">DUF222 domain-containing protein</fullName>
    </recommendedName>
</protein>
<dbReference type="RefSeq" id="WP_161479866.1">
    <property type="nucleotide sequence ID" value="NZ_WXEW01000003.1"/>
</dbReference>
<evidence type="ECO:0008006" key="3">
    <source>
        <dbReference type="Google" id="ProtNLM"/>
    </source>
</evidence>
<dbReference type="Proteomes" id="UP000479526">
    <property type="component" value="Unassembled WGS sequence"/>
</dbReference>
<comment type="caution">
    <text evidence="1">The sequence shown here is derived from an EMBL/GenBank/DDBJ whole genome shotgun (WGS) entry which is preliminary data.</text>
</comment>
<name>A0A7C9JBK4_9ACTN</name>
<evidence type="ECO:0000313" key="1">
    <source>
        <dbReference type="EMBL" id="NAS22504.1"/>
    </source>
</evidence>
<gene>
    <name evidence="1" type="ORF">GT755_12505</name>
</gene>
<proteinExistence type="predicted"/>
<keyword evidence="2" id="KW-1185">Reference proteome</keyword>
<organism evidence="1 2">
    <name type="scientific">Herbidospora solisilvae</name>
    <dbReference type="NCBI Taxonomy" id="2696284"/>
    <lineage>
        <taxon>Bacteria</taxon>
        <taxon>Bacillati</taxon>
        <taxon>Actinomycetota</taxon>
        <taxon>Actinomycetes</taxon>
        <taxon>Streptosporangiales</taxon>
        <taxon>Streptosporangiaceae</taxon>
        <taxon>Herbidospora</taxon>
    </lineage>
</organism>
<reference evidence="1 2" key="1">
    <citation type="submission" date="2020-01" db="EMBL/GenBank/DDBJ databases">
        <title>Herbidospora sp. NEAU-GS84 nov., a novel actinomycete isolated from soil.</title>
        <authorList>
            <person name="Han L."/>
        </authorList>
    </citation>
    <scope>NUCLEOTIDE SEQUENCE [LARGE SCALE GENOMIC DNA]</scope>
    <source>
        <strain evidence="1 2">NEAU-GS84</strain>
    </source>
</reference>